<accession>A0ABV8FCQ3</accession>
<dbReference type="Gene3D" id="2.60.120.260">
    <property type="entry name" value="Galactose-binding domain-like"/>
    <property type="match status" value="1"/>
</dbReference>
<name>A0ABV8FCQ3_9ACTN</name>
<organism evidence="1 2">
    <name type="scientific">Streptosporangium jomthongense</name>
    <dbReference type="NCBI Taxonomy" id="1193683"/>
    <lineage>
        <taxon>Bacteria</taxon>
        <taxon>Bacillati</taxon>
        <taxon>Actinomycetota</taxon>
        <taxon>Actinomycetes</taxon>
        <taxon>Streptosporangiales</taxon>
        <taxon>Streptosporangiaceae</taxon>
        <taxon>Streptosporangium</taxon>
    </lineage>
</organism>
<evidence type="ECO:0000313" key="1">
    <source>
        <dbReference type="EMBL" id="MFC3986462.1"/>
    </source>
</evidence>
<protein>
    <recommendedName>
        <fullName evidence="3">CBM-cenC domain-containing protein</fullName>
    </recommendedName>
</protein>
<dbReference type="RefSeq" id="WP_386196723.1">
    <property type="nucleotide sequence ID" value="NZ_JBHSBC010000056.1"/>
</dbReference>
<comment type="caution">
    <text evidence="1">The sequence shown here is derived from an EMBL/GenBank/DDBJ whole genome shotgun (WGS) entry which is preliminary data.</text>
</comment>
<dbReference type="Proteomes" id="UP001595698">
    <property type="component" value="Unassembled WGS sequence"/>
</dbReference>
<sequence length="346" mass="34747">MTRRNLCINPALTVDATGWGGGSTPTRVSVTGFPRAWAAEYTTSSFMSTAPTDTGAVTVGATYTVSIYARSNTFNVNSGNIYIEWVNGSGTGFGYPAAGWTAPFATVTRISVTAAAPAGAVACRVIVDGINFPISPGDFTAALIEESATLGDYFDGDSPSATWDGTPGGSSSTLVDAAVVTAVGTAGTIRVRPGSGAISTVQAASPTGSAGTIRVRASAGVVTAVSNVEVTGRAATIRLRPGAGAVYAGQAVALPGAAATIRARPSPGTVTAAAGVIVAGPAASIRLRAAQPTITTVQAQTLVGRAASIRIRAGLGRVSARTPSADDITIRLGPSRRRWAARSSHH</sequence>
<keyword evidence="2" id="KW-1185">Reference proteome</keyword>
<reference evidence="2" key="1">
    <citation type="journal article" date="2019" name="Int. J. Syst. Evol. Microbiol.">
        <title>The Global Catalogue of Microorganisms (GCM) 10K type strain sequencing project: providing services to taxonomists for standard genome sequencing and annotation.</title>
        <authorList>
            <consortium name="The Broad Institute Genomics Platform"/>
            <consortium name="The Broad Institute Genome Sequencing Center for Infectious Disease"/>
            <person name="Wu L."/>
            <person name="Ma J."/>
        </authorList>
    </citation>
    <scope>NUCLEOTIDE SEQUENCE [LARGE SCALE GENOMIC DNA]</scope>
    <source>
        <strain evidence="2">TBRC 7912</strain>
    </source>
</reference>
<gene>
    <name evidence="1" type="ORF">ACFOYY_40465</name>
</gene>
<evidence type="ECO:0008006" key="3">
    <source>
        <dbReference type="Google" id="ProtNLM"/>
    </source>
</evidence>
<dbReference type="EMBL" id="JBHSBC010000056">
    <property type="protein sequence ID" value="MFC3986462.1"/>
    <property type="molecule type" value="Genomic_DNA"/>
</dbReference>
<proteinExistence type="predicted"/>
<evidence type="ECO:0000313" key="2">
    <source>
        <dbReference type="Proteomes" id="UP001595698"/>
    </source>
</evidence>